<dbReference type="InterPro" id="IPR003593">
    <property type="entry name" value="AAA+_ATPase"/>
</dbReference>
<dbReference type="InterPro" id="IPR050534">
    <property type="entry name" value="Coronavir_polyprotein_1ab"/>
</dbReference>
<dbReference type="GO" id="GO:0016787">
    <property type="term" value="F:hydrolase activity"/>
    <property type="evidence" value="ECO:0007669"/>
    <property type="project" value="UniProtKB-KW"/>
</dbReference>
<evidence type="ECO:0000259" key="5">
    <source>
        <dbReference type="SMART" id="SM00382"/>
    </source>
</evidence>
<evidence type="ECO:0000313" key="6">
    <source>
        <dbReference type="EMBL" id="AWT52248.1"/>
    </source>
</evidence>
<dbReference type="PANTHER" id="PTHR43788">
    <property type="entry name" value="DNA2/NAM7 HELICASE FAMILY MEMBER"/>
    <property type="match status" value="1"/>
</dbReference>
<dbReference type="Gene3D" id="3.40.50.300">
    <property type="entry name" value="P-loop containing nucleotide triphosphate hydrolases"/>
    <property type="match status" value="2"/>
</dbReference>
<dbReference type="GO" id="GO:0043139">
    <property type="term" value="F:5'-3' DNA helicase activity"/>
    <property type="evidence" value="ECO:0007669"/>
    <property type="project" value="TreeGrafter"/>
</dbReference>
<name>A0A2U9PKN0_MYCSE</name>
<accession>A0A2U9PKN0</accession>
<keyword evidence="1" id="KW-0547">Nucleotide-binding</keyword>
<reference evidence="6 7" key="1">
    <citation type="journal article" date="2013" name="Genome Announc.">
        <title>Draft genome sequence of MKD8, a conjugal recipient Mycobacterium smegmatis strain.</title>
        <authorList>
            <person name="Gray T.A."/>
            <person name="Palumbo M.J."/>
            <person name="Derbyshire K.M."/>
        </authorList>
    </citation>
    <scope>NUCLEOTIDE SEQUENCE [LARGE SCALE GENOMIC DNA]</scope>
    <source>
        <strain evidence="6 7">MKD8</strain>
    </source>
</reference>
<dbReference type="SUPFAM" id="SSF53098">
    <property type="entry name" value="Ribonuclease H-like"/>
    <property type="match status" value="1"/>
</dbReference>
<protein>
    <submittedName>
        <fullName evidence="6">ATPase</fullName>
    </submittedName>
</protein>
<dbReference type="EMBL" id="CP027541">
    <property type="protein sequence ID" value="AWT52248.1"/>
    <property type="molecule type" value="Genomic_DNA"/>
</dbReference>
<dbReference type="Pfam" id="PF13087">
    <property type="entry name" value="AAA_12"/>
    <property type="match status" value="1"/>
</dbReference>
<dbReference type="InterPro" id="IPR047187">
    <property type="entry name" value="SF1_C_Upf1"/>
</dbReference>
<dbReference type="AlphaFoldDB" id="A0A2U9PKN0"/>
<keyword evidence="4" id="KW-0067">ATP-binding</keyword>
<dbReference type="InterPro" id="IPR012337">
    <property type="entry name" value="RNaseH-like_sf"/>
</dbReference>
<dbReference type="Pfam" id="PF13482">
    <property type="entry name" value="RNase_H_2"/>
    <property type="match status" value="1"/>
</dbReference>
<dbReference type="InterPro" id="IPR019993">
    <property type="entry name" value="RecB_nuclease_TM0106_put"/>
</dbReference>
<dbReference type="InterPro" id="IPR011604">
    <property type="entry name" value="PDDEXK-like_dom_sf"/>
</dbReference>
<keyword evidence="3" id="KW-0347">Helicase</keyword>
<evidence type="ECO:0000256" key="2">
    <source>
        <dbReference type="ARBA" id="ARBA00022801"/>
    </source>
</evidence>
<dbReference type="GO" id="GO:0005524">
    <property type="term" value="F:ATP binding"/>
    <property type="evidence" value="ECO:0007669"/>
    <property type="project" value="UniProtKB-KW"/>
</dbReference>
<dbReference type="Proteomes" id="UP000011200">
    <property type="component" value="Chromosome"/>
</dbReference>
<dbReference type="InterPro" id="IPR038720">
    <property type="entry name" value="YprB_RNase_H-like_dom"/>
</dbReference>
<organism evidence="6 7">
    <name type="scientific">Mycolicibacterium smegmatis (strain MKD8)</name>
    <name type="common">Mycobacterium smegmatis</name>
    <dbReference type="NCBI Taxonomy" id="1214915"/>
    <lineage>
        <taxon>Bacteria</taxon>
        <taxon>Bacillati</taxon>
        <taxon>Actinomycetota</taxon>
        <taxon>Actinomycetes</taxon>
        <taxon>Mycobacteriales</taxon>
        <taxon>Mycobacteriaceae</taxon>
        <taxon>Mycolicibacterium</taxon>
    </lineage>
</organism>
<dbReference type="PANTHER" id="PTHR43788:SF8">
    <property type="entry name" value="DNA-BINDING PROTEIN SMUBP-2"/>
    <property type="match status" value="1"/>
</dbReference>
<dbReference type="InterPro" id="IPR027417">
    <property type="entry name" value="P-loop_NTPase"/>
</dbReference>
<dbReference type="NCBIfam" id="TIGR03491">
    <property type="entry name" value="TM0106 family RecB-like putative nuclease"/>
    <property type="match status" value="1"/>
</dbReference>
<dbReference type="InterPro" id="IPR041679">
    <property type="entry name" value="DNA2/NAM7-like_C"/>
</dbReference>
<evidence type="ECO:0000313" key="7">
    <source>
        <dbReference type="Proteomes" id="UP000011200"/>
    </source>
</evidence>
<sequence length="1117" mass="122991">MAGLPTRKLLTPSKVTAWLDCPHYLALCAQVDDGLLPKPDTVFGSFAQLLADKGLAHEQECLAHYREQGMALLGVPDKSERQSFSQWVHSVGNPLTGDYDVIYQMPFIHDGIRGVADFVVRVQDSVTGDVTYEPVDAKLTRVEAKPGHVLQLCFYADAIEALTGRRPEHIHIWLGSGQIETLRVVDFQPYWRRLKGQLTKALAGGPAPDTVAEKCAHCEFCEFQSTCDEQWRSADSLIYVASIRKPDIVALADADIATLAALATRDQPVETLTPDRLARLRGQAALQLSARQQATDRPPFELIEPGDEPWGHGFDMLPAPDEGDVFLDFEGHPFWRADTGLFFLFGLIEQDDRGQWTYRCWWAHNPTEEATAVGQLVGYLADRRAQFPGMHVYHYNHTERSALQRLAETHGVAELALAGLIDTGAFVDLLLVARNSIQVGTESYGLKHLERLTDFERSHEIDKGAGAVVQYERYMAEHDQADLAAIAAYNEDDVRATRALRDWLIAHRPPRLPWRAAVLEPDPDLPELDETVARLHEFPVGSDPHDLGDLLCYWRDEWFAYLAPKKMKLATDPLDLYDDPETITDLSPVGLVERTGKTGKAITPAMRFQFPSQGIDRFPHEGGSVMIATPTGDRLYPSIVGLDRAALTLDLLWGEKLREAGCLPRIAVLHDWVDATSKFEALNAFAVDLLDGRNPNPVTLALLQRALPRFTDAIPRSEFIDDLAAMADWATKLDHSVMAIQGPPGTGKTYRAARLIRALAKEGRRVGITAVSHHAIANLLEALVRACAESGDSDVLRAVCKDGGSRKPLAGVTYASDNAKCAREEFNVVAGTTWLFSSAAMRDAPVDVLVIDEAGQLALADALAASGAAQNLLLLGDPLQLPQVAQASHPGIAGRSVLDHIVGEDTLLPANRGVFLEQTRRMHPDVCAFISQQIYDGRLHSSPDCEQQMTVAGTGLRWLRVDHEGNRTASTEEAGAIVAELSRLIDTPWTDHTGQTKPLQPHDFMVVAPFNDQVNTIRARLGQHPKLADVPAGTVDKFQGREAAVVFFSMVTSSGEDLTRGVDFLFSRNRLNVAVSRARCLAYLVCTDRLLDTRARTVDDMRLVATLNAFVEATGKD</sequence>
<evidence type="ECO:0000256" key="4">
    <source>
        <dbReference type="ARBA" id="ARBA00022840"/>
    </source>
</evidence>
<feature type="domain" description="AAA+ ATPase" evidence="5">
    <location>
        <begin position="734"/>
        <end position="908"/>
    </location>
</feature>
<dbReference type="SMART" id="SM00382">
    <property type="entry name" value="AAA"/>
    <property type="match status" value="1"/>
</dbReference>
<reference evidence="7" key="2">
    <citation type="submission" date="2018-03" db="EMBL/GenBank/DDBJ databases">
        <authorList>
            <person name="Derbyshire K."/>
            <person name="Gray T.A."/>
            <person name="Champion M."/>
        </authorList>
    </citation>
    <scope>NUCLEOTIDE SEQUENCE [LARGE SCALE GENOMIC DNA]</scope>
    <source>
        <strain evidence="7">MKD8</strain>
    </source>
</reference>
<keyword evidence="2" id="KW-0378">Hydrolase</keyword>
<dbReference type="Gene3D" id="3.90.320.10">
    <property type="match status" value="1"/>
</dbReference>
<dbReference type="SUPFAM" id="SSF52540">
    <property type="entry name" value="P-loop containing nucleoside triphosphate hydrolases"/>
    <property type="match status" value="1"/>
</dbReference>
<dbReference type="Pfam" id="PF13604">
    <property type="entry name" value="AAA_30"/>
    <property type="match status" value="1"/>
</dbReference>
<gene>
    <name evidence="6" type="ORF">D806_012600</name>
</gene>
<evidence type="ECO:0000256" key="1">
    <source>
        <dbReference type="ARBA" id="ARBA00022741"/>
    </source>
</evidence>
<evidence type="ECO:0000256" key="3">
    <source>
        <dbReference type="ARBA" id="ARBA00022806"/>
    </source>
</evidence>
<proteinExistence type="predicted"/>
<dbReference type="CDD" id="cd18808">
    <property type="entry name" value="SF1_C_Upf1"/>
    <property type="match status" value="1"/>
</dbReference>